<dbReference type="EMBL" id="QVTD01000003">
    <property type="protein sequence ID" value="RFU65450.1"/>
    <property type="molecule type" value="Genomic_DNA"/>
</dbReference>
<dbReference type="PROSITE" id="PS51482">
    <property type="entry name" value="DEGV"/>
    <property type="match status" value="1"/>
</dbReference>
<accession>A0A372LGM1</accession>
<name>A0A372LGM1_9BACI</name>
<proteinExistence type="predicted"/>
<keyword evidence="4" id="KW-1185">Reference proteome</keyword>
<dbReference type="PANTHER" id="PTHR33434:SF8">
    <property type="entry name" value="DEGV DOMAIN-CONTAINING PROTEIN SPR1019"/>
    <property type="match status" value="1"/>
</dbReference>
<dbReference type="InterPro" id="IPR050270">
    <property type="entry name" value="DegV_domain_contain"/>
</dbReference>
<dbReference type="GO" id="GO:0008289">
    <property type="term" value="F:lipid binding"/>
    <property type="evidence" value="ECO:0007669"/>
    <property type="project" value="UniProtKB-KW"/>
</dbReference>
<dbReference type="RefSeq" id="WP_117321625.1">
    <property type="nucleotide sequence ID" value="NZ_QVTD01000003.1"/>
</dbReference>
<dbReference type="PANTHER" id="PTHR33434">
    <property type="entry name" value="DEGV DOMAIN-CONTAINING PROTEIN DR_1986-RELATED"/>
    <property type="match status" value="1"/>
</dbReference>
<dbReference type="InterPro" id="IPR003797">
    <property type="entry name" value="DegV"/>
</dbReference>
<keyword evidence="2" id="KW-0446">Lipid-binding</keyword>
<evidence type="ECO:0000256" key="1">
    <source>
        <dbReference type="ARBA" id="ARBA00003238"/>
    </source>
</evidence>
<dbReference type="InterPro" id="IPR043168">
    <property type="entry name" value="DegV_C"/>
</dbReference>
<comment type="function">
    <text evidence="1">May bind long-chain fatty acids, such as palmitate, and may play a role in lipid transport or fatty acid metabolism.</text>
</comment>
<dbReference type="AlphaFoldDB" id="A0A372LGM1"/>
<evidence type="ECO:0000256" key="2">
    <source>
        <dbReference type="ARBA" id="ARBA00023121"/>
    </source>
</evidence>
<dbReference type="OrthoDB" id="5429275at2"/>
<dbReference type="Gene3D" id="3.30.1180.10">
    <property type="match status" value="1"/>
</dbReference>
<evidence type="ECO:0000313" key="3">
    <source>
        <dbReference type="EMBL" id="RFU65450.1"/>
    </source>
</evidence>
<reference evidence="3 4" key="1">
    <citation type="submission" date="2018-08" db="EMBL/GenBank/DDBJ databases">
        <title>Bacillus chawlae sp. nov., Bacillus glennii sp. nov., and Bacillus saganii sp. nov. Isolated from the Vehicle Assembly Building at Kennedy Space Center where the Viking Spacecraft were Assembled.</title>
        <authorList>
            <person name="Seuylemezian A."/>
            <person name="Vaishampayan P."/>
        </authorList>
    </citation>
    <scope>NUCLEOTIDE SEQUENCE [LARGE SCALE GENOMIC DNA]</scope>
    <source>
        <strain evidence="3 4">V44-8</strain>
    </source>
</reference>
<dbReference type="SUPFAM" id="SSF82549">
    <property type="entry name" value="DAK1/DegV-like"/>
    <property type="match status" value="1"/>
</dbReference>
<comment type="caution">
    <text evidence="3">The sequence shown here is derived from an EMBL/GenBank/DDBJ whole genome shotgun (WGS) entry which is preliminary data.</text>
</comment>
<dbReference type="Gene3D" id="3.40.50.10170">
    <property type="match status" value="1"/>
</dbReference>
<dbReference type="NCBIfam" id="TIGR00762">
    <property type="entry name" value="DegV"/>
    <property type="match status" value="1"/>
</dbReference>
<gene>
    <name evidence="3" type="ORF">D0466_06050</name>
</gene>
<protein>
    <submittedName>
        <fullName evidence="3">DegV family protein</fullName>
    </submittedName>
</protein>
<dbReference type="Pfam" id="PF02645">
    <property type="entry name" value="DegV"/>
    <property type="match status" value="1"/>
</dbReference>
<sequence>MGKVKIVTDSTVDMSKEELEMYDIEMIPLSISIDGEVFLDKVEIGTEEFLERMRNSKELPKSSQPSAGAFLDVYNRLGADGSEIVSIHMTGGMSGTVRSAESAAGIADAKVTVVDSKFISKALSFQVVEAAKMAKEGKSASEITERLATIQNQTGLIIVIDTLENLVKGGRVGKASAFIGSLLNIKPIATLENGVLHPLTKARSQSQIVKKLVNKFLDDTKGKVVKGVGIAQANGVGLSNKVSEAIKEVSGIDHITIDDTTPVVSTHAGEGAMALMYYWD</sequence>
<dbReference type="Proteomes" id="UP000262939">
    <property type="component" value="Unassembled WGS sequence"/>
</dbReference>
<evidence type="ECO:0000313" key="4">
    <source>
        <dbReference type="Proteomes" id="UP000262939"/>
    </source>
</evidence>
<organism evidence="3 4">
    <name type="scientific">Peribacillus glennii</name>
    <dbReference type="NCBI Taxonomy" id="2303991"/>
    <lineage>
        <taxon>Bacteria</taxon>
        <taxon>Bacillati</taxon>
        <taxon>Bacillota</taxon>
        <taxon>Bacilli</taxon>
        <taxon>Bacillales</taxon>
        <taxon>Bacillaceae</taxon>
        <taxon>Peribacillus</taxon>
    </lineage>
</organism>